<gene>
    <name evidence="3" type="ORF">BDP27DRAFT_812055</name>
</gene>
<reference evidence="3" key="1">
    <citation type="submission" date="2020-11" db="EMBL/GenBank/DDBJ databases">
        <authorList>
            <consortium name="DOE Joint Genome Institute"/>
            <person name="Ahrendt S."/>
            <person name="Riley R."/>
            <person name="Andreopoulos W."/>
            <person name="Labutti K."/>
            <person name="Pangilinan J."/>
            <person name="Ruiz-Duenas F.J."/>
            <person name="Barrasa J.M."/>
            <person name="Sanchez-Garcia M."/>
            <person name="Camarero S."/>
            <person name="Miyauchi S."/>
            <person name="Serrano A."/>
            <person name="Linde D."/>
            <person name="Babiker R."/>
            <person name="Drula E."/>
            <person name="Ayuso-Fernandez I."/>
            <person name="Pacheco R."/>
            <person name="Padilla G."/>
            <person name="Ferreira P."/>
            <person name="Barriuso J."/>
            <person name="Kellner H."/>
            <person name="Castanera R."/>
            <person name="Alfaro M."/>
            <person name="Ramirez L."/>
            <person name="Pisabarro A.G."/>
            <person name="Kuo A."/>
            <person name="Tritt A."/>
            <person name="Lipzen A."/>
            <person name="He G."/>
            <person name="Yan M."/>
            <person name="Ng V."/>
            <person name="Cullen D."/>
            <person name="Martin F."/>
            <person name="Rosso M.-N."/>
            <person name="Henrissat B."/>
            <person name="Hibbett D."/>
            <person name="Martinez A.T."/>
            <person name="Grigoriev I.V."/>
        </authorList>
    </citation>
    <scope>NUCLEOTIDE SEQUENCE</scope>
    <source>
        <strain evidence="3">AH 40177</strain>
    </source>
</reference>
<evidence type="ECO:0000256" key="2">
    <source>
        <dbReference type="SAM" id="SignalP"/>
    </source>
</evidence>
<evidence type="ECO:0000256" key="1">
    <source>
        <dbReference type="SAM" id="MobiDB-lite"/>
    </source>
</evidence>
<dbReference type="SUPFAM" id="SSF47240">
    <property type="entry name" value="Ferritin-like"/>
    <property type="match status" value="1"/>
</dbReference>
<dbReference type="PANTHER" id="PTHR31694:SF26">
    <property type="entry name" value="OS05G0151100 PROTEIN"/>
    <property type="match status" value="1"/>
</dbReference>
<feature type="compositionally biased region" description="Low complexity" evidence="1">
    <location>
        <begin position="345"/>
        <end position="390"/>
    </location>
</feature>
<feature type="region of interest" description="Disordered" evidence="1">
    <location>
        <begin position="345"/>
        <end position="416"/>
    </location>
</feature>
<dbReference type="InterPro" id="IPR012347">
    <property type="entry name" value="Ferritin-like"/>
</dbReference>
<feature type="signal peptide" evidence="2">
    <location>
        <begin position="1"/>
        <end position="18"/>
    </location>
</feature>
<organism evidence="3 4">
    <name type="scientific">Rhodocollybia butyracea</name>
    <dbReference type="NCBI Taxonomy" id="206335"/>
    <lineage>
        <taxon>Eukaryota</taxon>
        <taxon>Fungi</taxon>
        <taxon>Dikarya</taxon>
        <taxon>Basidiomycota</taxon>
        <taxon>Agaricomycotina</taxon>
        <taxon>Agaricomycetes</taxon>
        <taxon>Agaricomycetidae</taxon>
        <taxon>Agaricales</taxon>
        <taxon>Marasmiineae</taxon>
        <taxon>Omphalotaceae</taxon>
        <taxon>Rhodocollybia</taxon>
    </lineage>
</organism>
<dbReference type="OrthoDB" id="1001765at2759"/>
<feature type="chain" id="PRO_5040405634" evidence="2">
    <location>
        <begin position="19"/>
        <end position="416"/>
    </location>
</feature>
<keyword evidence="2" id="KW-0732">Signal</keyword>
<name>A0A9P5UEY0_9AGAR</name>
<dbReference type="EMBL" id="JADNRY010000006">
    <property type="protein sequence ID" value="KAF9076681.1"/>
    <property type="molecule type" value="Genomic_DNA"/>
</dbReference>
<accession>A0A9P5UEY0</accession>
<dbReference type="InterPro" id="IPR009078">
    <property type="entry name" value="Ferritin-like_SF"/>
</dbReference>
<dbReference type="Pfam" id="PF13668">
    <property type="entry name" value="Ferritin_2"/>
    <property type="match status" value="1"/>
</dbReference>
<dbReference type="Proteomes" id="UP000772434">
    <property type="component" value="Unassembled WGS sequence"/>
</dbReference>
<dbReference type="InterPro" id="IPR052965">
    <property type="entry name" value="Pigment-catalase-like"/>
</dbReference>
<comment type="caution">
    <text evidence="3">The sequence shown here is derived from an EMBL/GenBank/DDBJ whole genome shotgun (WGS) entry which is preliminary data.</text>
</comment>
<dbReference type="AlphaFoldDB" id="A0A9P5UEY0"/>
<keyword evidence="4" id="KW-1185">Reference proteome</keyword>
<evidence type="ECO:0000313" key="4">
    <source>
        <dbReference type="Proteomes" id="UP000772434"/>
    </source>
</evidence>
<dbReference type="Gene3D" id="1.20.1260.10">
    <property type="match status" value="1"/>
</dbReference>
<sequence>MRFSTSLLAAAVPLAAYAAPIRPRQTSSIDITVLQFANTLEQLESQFYAAGLAKFQDADFTAAGFSSSNLAIQQLMSIQSDEATHASTLEAELQALGVTSSPNCSFNFASALTDVATMAATARVVENLGVSAYLGAASLLTDPQLLEAAGSILTVEARHQTVLNILSGTGTAIPSPFDLALTPSEVLAVASPFIDGACDLGLTANPTLTVTNTGSVGQGTALTFSSSALNSSVDTTNFGCQMMIGSNPIAIVLPYSQCVVPNTVNGPVAIYVTSDENPLQNNVVNRASANNIVAGPTIAFIDAQPENLGQLVRMSGSGTAAASSTTQTISPDAAASIIASGSSATGSAAPASATDSSSSNSTSSTTSSNSTASNSTSSSNSVNDASDPSAPFRDDFTGAAPGGIIDVVGWSNIPSN</sequence>
<dbReference type="PANTHER" id="PTHR31694">
    <property type="entry name" value="DESICCATION-LIKE PROTEIN"/>
    <property type="match status" value="1"/>
</dbReference>
<dbReference type="CDD" id="cd00657">
    <property type="entry name" value="Ferritin_like"/>
    <property type="match status" value="1"/>
</dbReference>
<evidence type="ECO:0000313" key="3">
    <source>
        <dbReference type="EMBL" id="KAF9076681.1"/>
    </source>
</evidence>
<proteinExistence type="predicted"/>
<protein>
    <submittedName>
        <fullName evidence="3">Ferritin-like domain-containing protein</fullName>
    </submittedName>
</protein>